<keyword evidence="2" id="KW-1185">Reference proteome</keyword>
<dbReference type="RefSeq" id="WP_212226264.1">
    <property type="nucleotide sequence ID" value="NZ_JAGUCN010000004.1"/>
</dbReference>
<dbReference type="Proteomes" id="UP000721861">
    <property type="component" value="Unassembled WGS sequence"/>
</dbReference>
<protein>
    <submittedName>
        <fullName evidence="1">Plasmid mobilization relaxosome protein MobC</fullName>
    </submittedName>
</protein>
<sequence>MTPRKSPKQLRTIQFKIYLTEAEKQKIITSVKQEKHNSISDYARERLLKDRLSKRITVSAEYIRIFKTMDYNLTKIGTNLNQVAHKLNAYNTYMLTDEDGQTFKACFEHLKNCYVLLGQHLRKIN</sequence>
<dbReference type="EMBL" id="JAGUCN010000004">
    <property type="protein sequence ID" value="MBS2210718.1"/>
    <property type="molecule type" value="Genomic_DNA"/>
</dbReference>
<evidence type="ECO:0000313" key="1">
    <source>
        <dbReference type="EMBL" id="MBS2210718.1"/>
    </source>
</evidence>
<comment type="caution">
    <text evidence="1">The sequence shown here is derived from an EMBL/GenBank/DDBJ whole genome shotgun (WGS) entry which is preliminary data.</text>
</comment>
<proteinExistence type="predicted"/>
<name>A0ABS5K6V7_9BACT</name>
<evidence type="ECO:0000313" key="2">
    <source>
        <dbReference type="Proteomes" id="UP000721861"/>
    </source>
</evidence>
<accession>A0ABS5K6V7</accession>
<reference evidence="1 2" key="1">
    <citation type="journal article" date="2014" name="Int. J. Syst. Evol. Microbiol.">
        <title>Carboxylicivirga gen. nov. in the family Marinilabiliaceae with two novel species, Carboxylicivirga mesophila sp. nov. and Carboxylicivirga taeanensis sp. nov., and reclassification of Cytophaga fermentans as Saccharicrinis fermentans gen. nov., comb. nov.</title>
        <authorList>
            <person name="Yang S.H."/>
            <person name="Seo H.S."/>
            <person name="Woo J.H."/>
            <person name="Oh H.M."/>
            <person name="Jang H."/>
            <person name="Lee J.H."/>
            <person name="Kim S.J."/>
            <person name="Kwon K.K."/>
        </authorList>
    </citation>
    <scope>NUCLEOTIDE SEQUENCE [LARGE SCALE GENOMIC DNA]</scope>
    <source>
        <strain evidence="1 2">JCM 18290</strain>
    </source>
</reference>
<dbReference type="InterPro" id="IPR053842">
    <property type="entry name" value="NikA-like"/>
</dbReference>
<organism evidence="1 2">
    <name type="scientific">Carboxylicivirga mesophila</name>
    <dbReference type="NCBI Taxonomy" id="1166478"/>
    <lineage>
        <taxon>Bacteria</taxon>
        <taxon>Pseudomonadati</taxon>
        <taxon>Bacteroidota</taxon>
        <taxon>Bacteroidia</taxon>
        <taxon>Marinilabiliales</taxon>
        <taxon>Marinilabiliaceae</taxon>
        <taxon>Carboxylicivirga</taxon>
    </lineage>
</organism>
<dbReference type="Pfam" id="PF21983">
    <property type="entry name" value="NikA-like"/>
    <property type="match status" value="1"/>
</dbReference>
<gene>
    <name evidence="1" type="primary">mobC</name>
    <name evidence="1" type="ORF">KEM09_04855</name>
</gene>